<reference evidence="2 3" key="1">
    <citation type="submission" date="2015-07" db="EMBL/GenBank/DDBJ databases">
        <title>The genome of the fungus Escovopsis weberi, a specialized disease agent of ant agriculture.</title>
        <authorList>
            <person name="de Man T.J."/>
            <person name="Stajich J.E."/>
            <person name="Kubicek C.P."/>
            <person name="Chenthamara K."/>
            <person name="Atanasova L."/>
            <person name="Druzhinina I.S."/>
            <person name="Birnbaum S."/>
            <person name="Barribeau S.M."/>
            <person name="Teiling C."/>
            <person name="Suen G."/>
            <person name="Currie C."/>
            <person name="Gerardo N.M."/>
        </authorList>
    </citation>
    <scope>NUCLEOTIDE SEQUENCE [LARGE SCALE GENOMIC DNA]</scope>
</reference>
<dbReference type="OrthoDB" id="10469519at2759"/>
<dbReference type="STRING" id="150374.A0A0M8MYD2"/>
<evidence type="ECO:0000313" key="3">
    <source>
        <dbReference type="Proteomes" id="UP000053831"/>
    </source>
</evidence>
<sequence length="78" mass="8575">MDKYYDKDPQHIRSSALVQAKGLTTNEKVLNPSLSPASFDGSRKGARASLLWPQSMSPDPMRRSLTPASPPETRIPGH</sequence>
<name>A0A0M8MYD2_ESCWE</name>
<dbReference type="Proteomes" id="UP000053831">
    <property type="component" value="Unassembled WGS sequence"/>
</dbReference>
<dbReference type="EMBL" id="LGSR01000011">
    <property type="protein sequence ID" value="KOS21278.1"/>
    <property type="molecule type" value="Genomic_DNA"/>
</dbReference>
<keyword evidence="3" id="KW-1185">Reference proteome</keyword>
<feature type="non-terminal residue" evidence="2">
    <location>
        <position position="78"/>
    </location>
</feature>
<protein>
    <submittedName>
        <fullName evidence="2">Uncharacterized protein</fullName>
    </submittedName>
</protein>
<dbReference type="AlphaFoldDB" id="A0A0M8MYD2"/>
<feature type="region of interest" description="Disordered" evidence="1">
    <location>
        <begin position="29"/>
        <end position="78"/>
    </location>
</feature>
<accession>A0A0M8MYD2</accession>
<comment type="caution">
    <text evidence="2">The sequence shown here is derived from an EMBL/GenBank/DDBJ whole genome shotgun (WGS) entry which is preliminary data.</text>
</comment>
<evidence type="ECO:0000256" key="1">
    <source>
        <dbReference type="SAM" id="MobiDB-lite"/>
    </source>
</evidence>
<gene>
    <name evidence="2" type="ORF">ESCO_006695</name>
</gene>
<organism evidence="2 3">
    <name type="scientific">Escovopsis weberi</name>
    <dbReference type="NCBI Taxonomy" id="150374"/>
    <lineage>
        <taxon>Eukaryota</taxon>
        <taxon>Fungi</taxon>
        <taxon>Dikarya</taxon>
        <taxon>Ascomycota</taxon>
        <taxon>Pezizomycotina</taxon>
        <taxon>Sordariomycetes</taxon>
        <taxon>Hypocreomycetidae</taxon>
        <taxon>Hypocreales</taxon>
        <taxon>Hypocreaceae</taxon>
        <taxon>Escovopsis</taxon>
    </lineage>
</organism>
<proteinExistence type="predicted"/>
<evidence type="ECO:0000313" key="2">
    <source>
        <dbReference type="EMBL" id="KOS21278.1"/>
    </source>
</evidence>